<accession>A0A4Y2JJK7</accession>
<evidence type="ECO:0000313" key="1">
    <source>
        <dbReference type="EMBL" id="GBM89648.1"/>
    </source>
</evidence>
<gene>
    <name evidence="1" type="ORF">AVEN_22635_1</name>
</gene>
<sequence length="105" mass="11937">MNNKTQQKSIHRCKPVFFLNLMRRQWPNGKVMALGSEGSRLETRNHRALGPLHQSPGPNAPPLVWHGSLSEGVQARCRTRHLTELQNYELQSKIALVLLQNGTFI</sequence>
<dbReference type="EMBL" id="BGPR01003559">
    <property type="protein sequence ID" value="GBM89648.1"/>
    <property type="molecule type" value="Genomic_DNA"/>
</dbReference>
<dbReference type="Proteomes" id="UP000499080">
    <property type="component" value="Unassembled WGS sequence"/>
</dbReference>
<protein>
    <submittedName>
        <fullName evidence="1">Uncharacterized protein</fullName>
    </submittedName>
</protein>
<organism evidence="1 2">
    <name type="scientific">Araneus ventricosus</name>
    <name type="common">Orbweaver spider</name>
    <name type="synonym">Epeira ventricosa</name>
    <dbReference type="NCBI Taxonomy" id="182803"/>
    <lineage>
        <taxon>Eukaryota</taxon>
        <taxon>Metazoa</taxon>
        <taxon>Ecdysozoa</taxon>
        <taxon>Arthropoda</taxon>
        <taxon>Chelicerata</taxon>
        <taxon>Arachnida</taxon>
        <taxon>Araneae</taxon>
        <taxon>Araneomorphae</taxon>
        <taxon>Entelegynae</taxon>
        <taxon>Araneoidea</taxon>
        <taxon>Araneidae</taxon>
        <taxon>Araneus</taxon>
    </lineage>
</organism>
<proteinExistence type="predicted"/>
<evidence type="ECO:0000313" key="2">
    <source>
        <dbReference type="Proteomes" id="UP000499080"/>
    </source>
</evidence>
<reference evidence="1 2" key="1">
    <citation type="journal article" date="2019" name="Sci. Rep.">
        <title>Orb-weaving spider Araneus ventricosus genome elucidates the spidroin gene catalogue.</title>
        <authorList>
            <person name="Kono N."/>
            <person name="Nakamura H."/>
            <person name="Ohtoshi R."/>
            <person name="Moran D.A.P."/>
            <person name="Shinohara A."/>
            <person name="Yoshida Y."/>
            <person name="Fujiwara M."/>
            <person name="Mori M."/>
            <person name="Tomita M."/>
            <person name="Arakawa K."/>
        </authorList>
    </citation>
    <scope>NUCLEOTIDE SEQUENCE [LARGE SCALE GENOMIC DNA]</scope>
</reference>
<dbReference type="AlphaFoldDB" id="A0A4Y2JJK7"/>
<comment type="caution">
    <text evidence="1">The sequence shown here is derived from an EMBL/GenBank/DDBJ whole genome shotgun (WGS) entry which is preliminary data.</text>
</comment>
<keyword evidence="2" id="KW-1185">Reference proteome</keyword>
<name>A0A4Y2JJK7_ARAVE</name>